<sequence>MVCYLLTKFYTNL</sequence>
<evidence type="ECO:0000313" key="1">
    <source>
        <dbReference type="EMBL" id="JAD47278.1"/>
    </source>
</evidence>
<name>A0A0A9ABG9_ARUDO</name>
<reference evidence="1" key="1">
    <citation type="submission" date="2014-09" db="EMBL/GenBank/DDBJ databases">
        <authorList>
            <person name="Magalhaes I.L.F."/>
            <person name="Oliveira U."/>
            <person name="Santos F.R."/>
            <person name="Vidigal T.H.D.A."/>
            <person name="Brescovit A.D."/>
            <person name="Santos A.J."/>
        </authorList>
    </citation>
    <scope>NUCLEOTIDE SEQUENCE</scope>
    <source>
        <tissue evidence="1">Shoot tissue taken approximately 20 cm above the soil surface</tissue>
    </source>
</reference>
<dbReference type="EMBL" id="GBRH01250617">
    <property type="protein sequence ID" value="JAD47278.1"/>
    <property type="molecule type" value="Transcribed_RNA"/>
</dbReference>
<organism evidence="1">
    <name type="scientific">Arundo donax</name>
    <name type="common">Giant reed</name>
    <name type="synonym">Donax arundinaceus</name>
    <dbReference type="NCBI Taxonomy" id="35708"/>
    <lineage>
        <taxon>Eukaryota</taxon>
        <taxon>Viridiplantae</taxon>
        <taxon>Streptophyta</taxon>
        <taxon>Embryophyta</taxon>
        <taxon>Tracheophyta</taxon>
        <taxon>Spermatophyta</taxon>
        <taxon>Magnoliopsida</taxon>
        <taxon>Liliopsida</taxon>
        <taxon>Poales</taxon>
        <taxon>Poaceae</taxon>
        <taxon>PACMAD clade</taxon>
        <taxon>Arundinoideae</taxon>
        <taxon>Arundineae</taxon>
        <taxon>Arundo</taxon>
    </lineage>
</organism>
<reference evidence="1" key="2">
    <citation type="journal article" date="2015" name="Data Brief">
        <title>Shoot transcriptome of the giant reed, Arundo donax.</title>
        <authorList>
            <person name="Barrero R.A."/>
            <person name="Guerrero F.D."/>
            <person name="Moolhuijzen P."/>
            <person name="Goolsby J.A."/>
            <person name="Tidwell J."/>
            <person name="Bellgard S.E."/>
            <person name="Bellgard M.I."/>
        </authorList>
    </citation>
    <scope>NUCLEOTIDE SEQUENCE</scope>
    <source>
        <tissue evidence="1">Shoot tissue taken approximately 20 cm above the soil surface</tissue>
    </source>
</reference>
<accession>A0A0A9ABG9</accession>
<protein>
    <submittedName>
        <fullName evidence="1">Uncharacterized protein</fullName>
    </submittedName>
</protein>
<proteinExistence type="predicted"/>